<feature type="transmembrane region" description="Helical" evidence="6">
    <location>
        <begin position="127"/>
        <end position="146"/>
    </location>
</feature>
<feature type="region of interest" description="Disordered" evidence="5">
    <location>
        <begin position="60"/>
        <end position="83"/>
    </location>
</feature>
<evidence type="ECO:0000313" key="7">
    <source>
        <dbReference type="EMBL" id="KAL3802434.1"/>
    </source>
</evidence>
<feature type="transmembrane region" description="Helical" evidence="6">
    <location>
        <begin position="158"/>
        <end position="175"/>
    </location>
</feature>
<organism evidence="7 8">
    <name type="scientific">Cyclotella atomus</name>
    <dbReference type="NCBI Taxonomy" id="382360"/>
    <lineage>
        <taxon>Eukaryota</taxon>
        <taxon>Sar</taxon>
        <taxon>Stramenopiles</taxon>
        <taxon>Ochrophyta</taxon>
        <taxon>Bacillariophyta</taxon>
        <taxon>Coscinodiscophyceae</taxon>
        <taxon>Thalassiosirophycidae</taxon>
        <taxon>Stephanodiscales</taxon>
        <taxon>Stephanodiscaceae</taxon>
        <taxon>Cyclotella</taxon>
    </lineage>
</organism>
<evidence type="ECO:0000256" key="5">
    <source>
        <dbReference type="SAM" id="MobiDB-lite"/>
    </source>
</evidence>
<gene>
    <name evidence="7" type="ORF">ACHAWO_004736</name>
</gene>
<evidence type="ECO:0000256" key="1">
    <source>
        <dbReference type="ARBA" id="ARBA00022475"/>
    </source>
</evidence>
<keyword evidence="2 6" id="KW-0812">Transmembrane</keyword>
<evidence type="ECO:0000313" key="8">
    <source>
        <dbReference type="Proteomes" id="UP001530400"/>
    </source>
</evidence>
<comment type="caution">
    <text evidence="7">The sequence shown here is derived from an EMBL/GenBank/DDBJ whole genome shotgun (WGS) entry which is preliminary data.</text>
</comment>
<keyword evidence="4 6" id="KW-0472">Membrane</keyword>
<dbReference type="Proteomes" id="UP001530400">
    <property type="component" value="Unassembled WGS sequence"/>
</dbReference>
<keyword evidence="8" id="KW-1185">Reference proteome</keyword>
<evidence type="ECO:0000256" key="6">
    <source>
        <dbReference type="SAM" id="Phobius"/>
    </source>
</evidence>
<evidence type="ECO:0000256" key="4">
    <source>
        <dbReference type="ARBA" id="ARBA00023136"/>
    </source>
</evidence>
<accession>A0ABD3QPV0</accession>
<evidence type="ECO:0000256" key="2">
    <source>
        <dbReference type="ARBA" id="ARBA00022692"/>
    </source>
</evidence>
<feature type="transmembrane region" description="Helical" evidence="6">
    <location>
        <begin position="28"/>
        <end position="49"/>
    </location>
</feature>
<evidence type="ECO:0000256" key="3">
    <source>
        <dbReference type="ARBA" id="ARBA00022989"/>
    </source>
</evidence>
<reference evidence="7 8" key="1">
    <citation type="submission" date="2024-10" db="EMBL/GenBank/DDBJ databases">
        <title>Updated reference genomes for cyclostephanoid diatoms.</title>
        <authorList>
            <person name="Roberts W.R."/>
            <person name="Alverson A.J."/>
        </authorList>
    </citation>
    <scope>NUCLEOTIDE SEQUENCE [LARGE SCALE GENOMIC DNA]</scope>
    <source>
        <strain evidence="7 8">AJA010-31</strain>
    </source>
</reference>
<proteinExistence type="predicted"/>
<protein>
    <submittedName>
        <fullName evidence="7">Uncharacterized protein</fullName>
    </submittedName>
</protein>
<dbReference type="EMBL" id="JALLPJ020000101">
    <property type="protein sequence ID" value="KAL3802434.1"/>
    <property type="molecule type" value="Genomic_DNA"/>
</dbReference>
<dbReference type="PANTHER" id="PTHR36116">
    <property type="entry name" value="UPF0060 MEMBRANE PROTEIN YNFA"/>
    <property type="match status" value="1"/>
</dbReference>
<dbReference type="PANTHER" id="PTHR36116:SF1">
    <property type="entry name" value="UPF0060 MEMBRANE PROTEIN YNFA"/>
    <property type="match status" value="1"/>
</dbReference>
<sequence>MSIDDKAQDATTASTSFNWNAITVAQSIAIFVLAGFAEILGGWLIWVAIKGVRVEEEVVPNTTDDSNNDLSPDENVEPSDSPVSRSSQYIILKKPWYFALLGSLTLVAYGFIPCLQPSAASDGFARIYAAYGGFFIVLTYLLGWALEGESAKPDVGDLVGGAISLVGVGVIMFWPRD</sequence>
<keyword evidence="3 6" id="KW-1133">Transmembrane helix</keyword>
<feature type="compositionally biased region" description="Polar residues" evidence="5">
    <location>
        <begin position="60"/>
        <end position="70"/>
    </location>
</feature>
<dbReference type="Pfam" id="PF02694">
    <property type="entry name" value="UPF0060"/>
    <property type="match status" value="1"/>
</dbReference>
<dbReference type="InterPro" id="IPR003844">
    <property type="entry name" value="UPF0060"/>
</dbReference>
<keyword evidence="1" id="KW-1003">Cell membrane</keyword>
<name>A0ABD3QPV0_9STRA</name>
<feature type="transmembrane region" description="Helical" evidence="6">
    <location>
        <begin position="96"/>
        <end position="115"/>
    </location>
</feature>
<dbReference type="AlphaFoldDB" id="A0ABD3QPV0"/>